<accession>L1JZM3</accession>
<dbReference type="KEGG" id="gtt:GUITHDRAFT_160869"/>
<protein>
    <recommendedName>
        <fullName evidence="4">SPIN90/Ldb17 leucine-rich domain-containing protein</fullName>
    </recommendedName>
</protein>
<dbReference type="AlphaFoldDB" id="L1JZM3"/>
<dbReference type="EnsemblProtists" id="EKX53568">
    <property type="protein sequence ID" value="EKX53568"/>
    <property type="gene ID" value="GUITHDRAFT_160869"/>
</dbReference>
<gene>
    <name evidence="1" type="ORF">GUITHDRAFT_160869</name>
</gene>
<evidence type="ECO:0008006" key="4">
    <source>
        <dbReference type="Google" id="ProtNLM"/>
    </source>
</evidence>
<dbReference type="HOGENOM" id="CLU_1263644_0_0_1"/>
<dbReference type="PaxDb" id="55529-EKX53568"/>
<evidence type="ECO:0000313" key="1">
    <source>
        <dbReference type="EMBL" id="EKX53568.1"/>
    </source>
</evidence>
<reference evidence="1 3" key="1">
    <citation type="journal article" date="2012" name="Nature">
        <title>Algal genomes reveal evolutionary mosaicism and the fate of nucleomorphs.</title>
        <authorList>
            <consortium name="DOE Joint Genome Institute"/>
            <person name="Curtis B.A."/>
            <person name="Tanifuji G."/>
            <person name="Burki F."/>
            <person name="Gruber A."/>
            <person name="Irimia M."/>
            <person name="Maruyama S."/>
            <person name="Arias M.C."/>
            <person name="Ball S.G."/>
            <person name="Gile G.H."/>
            <person name="Hirakawa Y."/>
            <person name="Hopkins J.F."/>
            <person name="Kuo A."/>
            <person name="Rensing S.A."/>
            <person name="Schmutz J."/>
            <person name="Symeonidi A."/>
            <person name="Elias M."/>
            <person name="Eveleigh R.J."/>
            <person name="Herman E.K."/>
            <person name="Klute M.J."/>
            <person name="Nakayama T."/>
            <person name="Obornik M."/>
            <person name="Reyes-Prieto A."/>
            <person name="Armbrust E.V."/>
            <person name="Aves S.J."/>
            <person name="Beiko R.G."/>
            <person name="Coutinho P."/>
            <person name="Dacks J.B."/>
            <person name="Durnford D.G."/>
            <person name="Fast N.M."/>
            <person name="Green B.R."/>
            <person name="Grisdale C.J."/>
            <person name="Hempel F."/>
            <person name="Henrissat B."/>
            <person name="Hoppner M.P."/>
            <person name="Ishida K."/>
            <person name="Kim E."/>
            <person name="Koreny L."/>
            <person name="Kroth P.G."/>
            <person name="Liu Y."/>
            <person name="Malik S.B."/>
            <person name="Maier U.G."/>
            <person name="McRose D."/>
            <person name="Mock T."/>
            <person name="Neilson J.A."/>
            <person name="Onodera N.T."/>
            <person name="Poole A.M."/>
            <person name="Pritham E.J."/>
            <person name="Richards T.A."/>
            <person name="Rocap G."/>
            <person name="Roy S.W."/>
            <person name="Sarai C."/>
            <person name="Schaack S."/>
            <person name="Shirato S."/>
            <person name="Slamovits C.H."/>
            <person name="Spencer D.F."/>
            <person name="Suzuki S."/>
            <person name="Worden A.Z."/>
            <person name="Zauner S."/>
            <person name="Barry K."/>
            <person name="Bell C."/>
            <person name="Bharti A.K."/>
            <person name="Crow J.A."/>
            <person name="Grimwood J."/>
            <person name="Kramer R."/>
            <person name="Lindquist E."/>
            <person name="Lucas S."/>
            <person name="Salamov A."/>
            <person name="McFadden G.I."/>
            <person name="Lane C.E."/>
            <person name="Keeling P.J."/>
            <person name="Gray M.W."/>
            <person name="Grigoriev I.V."/>
            <person name="Archibald J.M."/>
        </authorList>
    </citation>
    <scope>NUCLEOTIDE SEQUENCE</scope>
    <source>
        <strain evidence="1 3">CCMP2712</strain>
    </source>
</reference>
<dbReference type="GeneID" id="17310557"/>
<organism evidence="1">
    <name type="scientific">Guillardia theta (strain CCMP2712)</name>
    <name type="common">Cryptophyte</name>
    <dbReference type="NCBI Taxonomy" id="905079"/>
    <lineage>
        <taxon>Eukaryota</taxon>
        <taxon>Cryptophyceae</taxon>
        <taxon>Pyrenomonadales</taxon>
        <taxon>Geminigeraceae</taxon>
        <taxon>Guillardia</taxon>
    </lineage>
</organism>
<name>L1JZM3_GUITC</name>
<proteinExistence type="predicted"/>
<dbReference type="RefSeq" id="XP_005840548.1">
    <property type="nucleotide sequence ID" value="XM_005840491.1"/>
</dbReference>
<dbReference type="Proteomes" id="UP000011087">
    <property type="component" value="Unassembled WGS sequence"/>
</dbReference>
<evidence type="ECO:0000313" key="3">
    <source>
        <dbReference type="Proteomes" id="UP000011087"/>
    </source>
</evidence>
<sequence length="219" mass="24830">MFVGSSETANPPSYDLAVCFCSNVIGAFTSILDMLDSESEQIVRGVVALTVNVLYILYTQQEGKEASMSMTDFKDQLLNHRNGSFFGETLLQILNSHEGEKNEAERMLVAVHVLLLQEDKKENHQGSVRRIIFFDSDLPILLTVALRLLSEEDDESQQTLLMKILFDLMSMETIQGNQMTCKDISLTMNNLLESSRVSRLVKDQAEEFLTEFIHVLDRQ</sequence>
<keyword evidence="3" id="KW-1185">Reference proteome</keyword>
<evidence type="ECO:0000313" key="2">
    <source>
        <dbReference type="EnsemblProtists" id="EKX53568"/>
    </source>
</evidence>
<reference evidence="3" key="2">
    <citation type="submission" date="2012-11" db="EMBL/GenBank/DDBJ databases">
        <authorList>
            <person name="Kuo A."/>
            <person name="Curtis B.A."/>
            <person name="Tanifuji G."/>
            <person name="Burki F."/>
            <person name="Gruber A."/>
            <person name="Irimia M."/>
            <person name="Maruyama S."/>
            <person name="Arias M.C."/>
            <person name="Ball S.G."/>
            <person name="Gile G.H."/>
            <person name="Hirakawa Y."/>
            <person name="Hopkins J.F."/>
            <person name="Rensing S.A."/>
            <person name="Schmutz J."/>
            <person name="Symeonidi A."/>
            <person name="Elias M."/>
            <person name="Eveleigh R.J."/>
            <person name="Herman E.K."/>
            <person name="Klute M.J."/>
            <person name="Nakayama T."/>
            <person name="Obornik M."/>
            <person name="Reyes-Prieto A."/>
            <person name="Armbrust E.V."/>
            <person name="Aves S.J."/>
            <person name="Beiko R.G."/>
            <person name="Coutinho P."/>
            <person name="Dacks J.B."/>
            <person name="Durnford D.G."/>
            <person name="Fast N.M."/>
            <person name="Green B.R."/>
            <person name="Grisdale C."/>
            <person name="Hempe F."/>
            <person name="Henrissat B."/>
            <person name="Hoppner M.P."/>
            <person name="Ishida K.-I."/>
            <person name="Kim E."/>
            <person name="Koreny L."/>
            <person name="Kroth P.G."/>
            <person name="Liu Y."/>
            <person name="Malik S.-B."/>
            <person name="Maier U.G."/>
            <person name="McRose D."/>
            <person name="Mock T."/>
            <person name="Neilson J.A."/>
            <person name="Onodera N.T."/>
            <person name="Poole A.M."/>
            <person name="Pritham E.J."/>
            <person name="Richards T.A."/>
            <person name="Rocap G."/>
            <person name="Roy S.W."/>
            <person name="Sarai C."/>
            <person name="Schaack S."/>
            <person name="Shirato S."/>
            <person name="Slamovits C.H."/>
            <person name="Spencer D.F."/>
            <person name="Suzuki S."/>
            <person name="Worden A.Z."/>
            <person name="Zauner S."/>
            <person name="Barry K."/>
            <person name="Bell C."/>
            <person name="Bharti A.K."/>
            <person name="Crow J.A."/>
            <person name="Grimwood J."/>
            <person name="Kramer R."/>
            <person name="Lindquist E."/>
            <person name="Lucas S."/>
            <person name="Salamov A."/>
            <person name="McFadden G.I."/>
            <person name="Lane C.E."/>
            <person name="Keeling P.J."/>
            <person name="Gray M.W."/>
            <person name="Grigoriev I.V."/>
            <person name="Archibald J.M."/>
        </authorList>
    </citation>
    <scope>NUCLEOTIDE SEQUENCE</scope>
    <source>
        <strain evidence="3">CCMP2712</strain>
    </source>
</reference>
<dbReference type="EMBL" id="JH992969">
    <property type="protein sequence ID" value="EKX53568.1"/>
    <property type="molecule type" value="Genomic_DNA"/>
</dbReference>
<reference evidence="2" key="3">
    <citation type="submission" date="2016-03" db="UniProtKB">
        <authorList>
            <consortium name="EnsemblProtists"/>
        </authorList>
    </citation>
    <scope>IDENTIFICATION</scope>
</reference>